<dbReference type="AlphaFoldDB" id="A0A286E5J6"/>
<evidence type="ECO:0000313" key="3">
    <source>
        <dbReference type="Proteomes" id="UP000219669"/>
    </source>
</evidence>
<evidence type="ECO:0000313" key="2">
    <source>
        <dbReference type="EMBL" id="SOD66175.1"/>
    </source>
</evidence>
<keyword evidence="1" id="KW-0472">Membrane</keyword>
<dbReference type="Proteomes" id="UP000219669">
    <property type="component" value="Unassembled WGS sequence"/>
</dbReference>
<protein>
    <submittedName>
        <fullName evidence="2">Holin-X, holin superfamily III</fullName>
    </submittedName>
</protein>
<dbReference type="OrthoDB" id="8607388at2"/>
<dbReference type="InterPro" id="IPR009937">
    <property type="entry name" value="Phage_holin_3_6"/>
</dbReference>
<name>A0A286E5J6_9NEIS</name>
<dbReference type="EMBL" id="OCNF01000003">
    <property type="protein sequence ID" value="SOD66175.1"/>
    <property type="molecule type" value="Genomic_DNA"/>
</dbReference>
<keyword evidence="3" id="KW-1185">Reference proteome</keyword>
<dbReference type="Pfam" id="PF07332">
    <property type="entry name" value="Phage_holin_3_6"/>
    <property type="match status" value="1"/>
</dbReference>
<keyword evidence="1" id="KW-1133">Transmembrane helix</keyword>
<evidence type="ECO:0000256" key="1">
    <source>
        <dbReference type="SAM" id="Phobius"/>
    </source>
</evidence>
<dbReference type="RefSeq" id="WP_097113606.1">
    <property type="nucleotide sequence ID" value="NZ_CP083931.1"/>
</dbReference>
<accession>A0A286E5J6</accession>
<organism evidence="2 3">
    <name type="scientific">Alysiella filiformis DSM 16848</name>
    <dbReference type="NCBI Taxonomy" id="1120981"/>
    <lineage>
        <taxon>Bacteria</taxon>
        <taxon>Pseudomonadati</taxon>
        <taxon>Pseudomonadota</taxon>
        <taxon>Betaproteobacteria</taxon>
        <taxon>Neisseriales</taxon>
        <taxon>Neisseriaceae</taxon>
        <taxon>Alysiella</taxon>
    </lineage>
</organism>
<sequence>MNLKQEINHFKTLISQGSDLLLLRLRLLRLDLNEQLASVITILAAVLVAVVLLLVGLIALMFGLNTVLAHEVKIWVFFGTTVACLLLALALLCWIPHLWRNSSSLMNDTLQALQDDLRILNGSAPQQETIEHEKK</sequence>
<proteinExistence type="predicted"/>
<gene>
    <name evidence="2" type="ORF">SAMN02746062_00525</name>
</gene>
<feature type="transmembrane region" description="Helical" evidence="1">
    <location>
        <begin position="36"/>
        <end position="62"/>
    </location>
</feature>
<keyword evidence="1" id="KW-0812">Transmembrane</keyword>
<reference evidence="2 3" key="1">
    <citation type="submission" date="2017-09" db="EMBL/GenBank/DDBJ databases">
        <authorList>
            <person name="Ehlers B."/>
            <person name="Leendertz F.H."/>
        </authorList>
    </citation>
    <scope>NUCLEOTIDE SEQUENCE [LARGE SCALE GENOMIC DNA]</scope>
    <source>
        <strain evidence="2 3">DSM 16848</strain>
    </source>
</reference>
<feature type="transmembrane region" description="Helical" evidence="1">
    <location>
        <begin position="74"/>
        <end position="95"/>
    </location>
</feature>